<proteinExistence type="inferred from homology"/>
<keyword evidence="3" id="KW-1185">Reference proteome</keyword>
<protein>
    <submittedName>
        <fullName evidence="2">Proline racemase family protein</fullName>
    </submittedName>
</protein>
<dbReference type="SFLD" id="SFLDS00028">
    <property type="entry name" value="Proline_Racemase"/>
    <property type="match status" value="1"/>
</dbReference>
<dbReference type="Proteomes" id="UP000715441">
    <property type="component" value="Unassembled WGS sequence"/>
</dbReference>
<evidence type="ECO:0000256" key="1">
    <source>
        <dbReference type="ARBA" id="ARBA00007529"/>
    </source>
</evidence>
<gene>
    <name evidence="2" type="ORF">HFP15_33060</name>
</gene>
<dbReference type="EMBL" id="JAAXLS010000040">
    <property type="protein sequence ID" value="NKQ57703.1"/>
    <property type="molecule type" value="Genomic_DNA"/>
</dbReference>
<reference evidence="2 3" key="1">
    <citation type="submission" date="2020-04" db="EMBL/GenBank/DDBJ databases">
        <title>Novel species.</title>
        <authorList>
            <person name="Teo W.F.A."/>
            <person name="Lipun K."/>
            <person name="Srisuk N."/>
            <person name="Duangmal K."/>
        </authorList>
    </citation>
    <scope>NUCLEOTIDE SEQUENCE [LARGE SCALE GENOMIC DNA]</scope>
    <source>
        <strain evidence="2 3">K13G38</strain>
    </source>
</reference>
<sequence length="329" mass="35179">MAQSRTVHTIDSHTCGHPTRLVVDGIPELPGTTVRDKQEYFAANHDRLRTSLLYEPRGHAGMFAAIVVRPVDPAADIGLMFLSIHKYLSMCGHGTIGAVTSLLESGRLPCRSPVTSLNIETPSGLVPVEARTRDGRVTDVSFTNVPSYVRQPRLSVELDGIGAVPVDLGYGGEWYAMVDVARLGTSFSADNLPELLRLGARIKRSLKDSGGGLPLVSGALLYDLSSPQGTSRGIVVFSDTRYDRSPCGTGTSALTALLVERGVLGKGDTLLNSSIIGTTFEASVEDVIEHDGERKTVPRVRGSAHITGFNQLVIADDDPLSEGFLLNVD</sequence>
<accession>A0ABX1JD35</accession>
<name>A0ABX1JD35_9PSEU</name>
<dbReference type="PANTHER" id="PTHR33442:SF1">
    <property type="entry name" value="TRANS-3-HYDROXY-L-PROLINE DEHYDRATASE"/>
    <property type="match status" value="1"/>
</dbReference>
<organism evidence="2 3">
    <name type="scientific">Amycolatopsis acididurans</name>
    <dbReference type="NCBI Taxonomy" id="2724524"/>
    <lineage>
        <taxon>Bacteria</taxon>
        <taxon>Bacillati</taxon>
        <taxon>Actinomycetota</taxon>
        <taxon>Actinomycetes</taxon>
        <taxon>Pseudonocardiales</taxon>
        <taxon>Pseudonocardiaceae</taxon>
        <taxon>Amycolatopsis</taxon>
    </lineage>
</organism>
<dbReference type="PANTHER" id="PTHR33442">
    <property type="entry name" value="TRANS-3-HYDROXY-L-PROLINE DEHYDRATASE"/>
    <property type="match status" value="1"/>
</dbReference>
<dbReference type="SUPFAM" id="SSF54506">
    <property type="entry name" value="Diaminopimelate epimerase-like"/>
    <property type="match status" value="1"/>
</dbReference>
<dbReference type="Gene3D" id="3.10.310.10">
    <property type="entry name" value="Diaminopimelate Epimerase, Chain A, domain 1"/>
    <property type="match status" value="2"/>
</dbReference>
<evidence type="ECO:0000313" key="3">
    <source>
        <dbReference type="Proteomes" id="UP000715441"/>
    </source>
</evidence>
<comment type="similarity">
    <text evidence="1">Belongs to the proline racemase family.</text>
</comment>
<dbReference type="RefSeq" id="WP_168520825.1">
    <property type="nucleotide sequence ID" value="NZ_JAAXLS010000040.1"/>
</dbReference>
<dbReference type="InterPro" id="IPR008794">
    <property type="entry name" value="Pro_racemase_fam"/>
</dbReference>
<comment type="caution">
    <text evidence="2">The sequence shown here is derived from an EMBL/GenBank/DDBJ whole genome shotgun (WGS) entry which is preliminary data.</text>
</comment>
<dbReference type="PIRSF" id="PIRSF029792">
    <property type="entry name" value="Pro_racemase"/>
    <property type="match status" value="1"/>
</dbReference>
<dbReference type="Pfam" id="PF05544">
    <property type="entry name" value="Pro_racemase"/>
    <property type="match status" value="1"/>
</dbReference>
<evidence type="ECO:0000313" key="2">
    <source>
        <dbReference type="EMBL" id="NKQ57703.1"/>
    </source>
</evidence>